<gene>
    <name evidence="5" type="ORF">ElyMa_006538300</name>
</gene>
<dbReference type="InterPro" id="IPR050309">
    <property type="entry name" value="Type-B_Carboxylest/Lipase"/>
</dbReference>
<protein>
    <recommendedName>
        <fullName evidence="3">Carboxylic ester hydrolase</fullName>
        <ecNumber evidence="3">3.1.1.-</ecNumber>
    </recommendedName>
</protein>
<proteinExistence type="inferred from homology"/>
<comment type="similarity">
    <text evidence="1 3">Belongs to the type-B carboxylesterase/lipase family.</text>
</comment>
<dbReference type="Gene3D" id="3.40.50.1820">
    <property type="entry name" value="alpha/beta hydrolase"/>
    <property type="match status" value="1"/>
</dbReference>
<dbReference type="EC" id="3.1.1.-" evidence="3"/>
<dbReference type="GO" id="GO:0016787">
    <property type="term" value="F:hydrolase activity"/>
    <property type="evidence" value="ECO:0007669"/>
    <property type="project" value="UniProtKB-KW"/>
</dbReference>
<name>A0AAV4I8F1_9GAST</name>
<dbReference type="Proteomes" id="UP000762676">
    <property type="component" value="Unassembled WGS sequence"/>
</dbReference>
<dbReference type="AlphaFoldDB" id="A0AAV4I8F1"/>
<evidence type="ECO:0000256" key="2">
    <source>
        <dbReference type="ARBA" id="ARBA00022801"/>
    </source>
</evidence>
<dbReference type="InterPro" id="IPR019826">
    <property type="entry name" value="Carboxylesterase_B_AS"/>
</dbReference>
<evidence type="ECO:0000256" key="3">
    <source>
        <dbReference type="RuleBase" id="RU361235"/>
    </source>
</evidence>
<dbReference type="Pfam" id="PF00135">
    <property type="entry name" value="COesterase"/>
    <property type="match status" value="1"/>
</dbReference>
<evidence type="ECO:0000313" key="6">
    <source>
        <dbReference type="Proteomes" id="UP000762676"/>
    </source>
</evidence>
<sequence length="196" mass="21352">MIGDAKTYEATRLITDHDVILVTIQYRLGIFGFACTEDKIQPGNNGLRDQILALQWVKDNIDHFGGDPSDVTIFGESAGAASVSLLAISPLAQGLFTKGIMQSGTCLAPFANVKKSREVLYQQAGTLGCKPSFYFLGYLVDYHGRMLQCLREKSAAEINMPASFQLDMVNLDIGTLNDYGPVVDGEVIPKVVSHVF</sequence>
<dbReference type="PANTHER" id="PTHR11559">
    <property type="entry name" value="CARBOXYLESTERASE"/>
    <property type="match status" value="1"/>
</dbReference>
<dbReference type="InterPro" id="IPR002018">
    <property type="entry name" value="CarbesteraseB"/>
</dbReference>
<feature type="domain" description="Carboxylesterase type B" evidence="4">
    <location>
        <begin position="1"/>
        <end position="190"/>
    </location>
</feature>
<accession>A0AAV4I8F1</accession>
<dbReference type="PROSITE" id="PS00122">
    <property type="entry name" value="CARBOXYLESTERASE_B_1"/>
    <property type="match status" value="1"/>
</dbReference>
<comment type="caution">
    <text evidence="5">The sequence shown here is derived from an EMBL/GenBank/DDBJ whole genome shotgun (WGS) entry which is preliminary data.</text>
</comment>
<keyword evidence="6" id="KW-1185">Reference proteome</keyword>
<dbReference type="InterPro" id="IPR029058">
    <property type="entry name" value="AB_hydrolase_fold"/>
</dbReference>
<evidence type="ECO:0000259" key="4">
    <source>
        <dbReference type="Pfam" id="PF00135"/>
    </source>
</evidence>
<evidence type="ECO:0000256" key="1">
    <source>
        <dbReference type="ARBA" id="ARBA00005964"/>
    </source>
</evidence>
<dbReference type="EMBL" id="BMAT01013135">
    <property type="protein sequence ID" value="GFS06200.1"/>
    <property type="molecule type" value="Genomic_DNA"/>
</dbReference>
<dbReference type="SUPFAM" id="SSF53474">
    <property type="entry name" value="alpha/beta-Hydrolases"/>
    <property type="match status" value="1"/>
</dbReference>
<keyword evidence="2 3" id="KW-0378">Hydrolase</keyword>
<organism evidence="5 6">
    <name type="scientific">Elysia marginata</name>
    <dbReference type="NCBI Taxonomy" id="1093978"/>
    <lineage>
        <taxon>Eukaryota</taxon>
        <taxon>Metazoa</taxon>
        <taxon>Spiralia</taxon>
        <taxon>Lophotrochozoa</taxon>
        <taxon>Mollusca</taxon>
        <taxon>Gastropoda</taxon>
        <taxon>Heterobranchia</taxon>
        <taxon>Euthyneura</taxon>
        <taxon>Panpulmonata</taxon>
        <taxon>Sacoglossa</taxon>
        <taxon>Placobranchoidea</taxon>
        <taxon>Plakobranchidae</taxon>
        <taxon>Elysia</taxon>
    </lineage>
</organism>
<evidence type="ECO:0000313" key="5">
    <source>
        <dbReference type="EMBL" id="GFS06200.1"/>
    </source>
</evidence>
<reference evidence="5 6" key="1">
    <citation type="journal article" date="2021" name="Elife">
        <title>Chloroplast acquisition without the gene transfer in kleptoplastic sea slugs, Plakobranchus ocellatus.</title>
        <authorList>
            <person name="Maeda T."/>
            <person name="Takahashi S."/>
            <person name="Yoshida T."/>
            <person name="Shimamura S."/>
            <person name="Takaki Y."/>
            <person name="Nagai Y."/>
            <person name="Toyoda A."/>
            <person name="Suzuki Y."/>
            <person name="Arimoto A."/>
            <person name="Ishii H."/>
            <person name="Satoh N."/>
            <person name="Nishiyama T."/>
            <person name="Hasebe M."/>
            <person name="Maruyama T."/>
            <person name="Minagawa J."/>
            <person name="Obokata J."/>
            <person name="Shigenobu S."/>
        </authorList>
    </citation>
    <scope>NUCLEOTIDE SEQUENCE [LARGE SCALE GENOMIC DNA]</scope>
</reference>